<dbReference type="InterPro" id="IPR029471">
    <property type="entry name" value="HNH_5"/>
</dbReference>
<feature type="domain" description="HNH nuclease" evidence="1">
    <location>
        <begin position="111"/>
        <end position="164"/>
    </location>
</feature>
<reference evidence="2" key="1">
    <citation type="submission" date="2020-03" db="EMBL/GenBank/DDBJ databases">
        <title>The deep terrestrial virosphere.</title>
        <authorList>
            <person name="Holmfeldt K."/>
            <person name="Nilsson E."/>
            <person name="Simone D."/>
            <person name="Lopez-Fernandez M."/>
            <person name="Wu X."/>
            <person name="de Brujin I."/>
            <person name="Lundin D."/>
            <person name="Andersson A."/>
            <person name="Bertilsson S."/>
            <person name="Dopson M."/>
        </authorList>
    </citation>
    <scope>NUCLEOTIDE SEQUENCE</scope>
    <source>
        <strain evidence="2">MM415B02340</strain>
    </source>
</reference>
<sequence>MKDEDRFLRFLSVLIIHRMLKRARQREYYDSHKEQCKGYVDPEKAREATRQYWKRHPEKAYANAKRWHQNNPDKAKESVKRWQKSNPDKVKIIHKRKAFRKRNAEGNFTLEEWNAKLEEYNYKCAYCGCELNSDTITVDHRIPLSRGGTNYIGNLVPACKSCNSKKHTKTPEEYLMQLEGSV</sequence>
<evidence type="ECO:0000259" key="1">
    <source>
        <dbReference type="SMART" id="SM00507"/>
    </source>
</evidence>
<dbReference type="PANTHER" id="PTHR33877:SF1">
    <property type="entry name" value="TYPE IV METHYL-DIRECTED RESTRICTION ENZYME ECOKMCRA"/>
    <property type="match status" value="1"/>
</dbReference>
<dbReference type="EMBL" id="MT142537">
    <property type="protein sequence ID" value="QJA84848.1"/>
    <property type="molecule type" value="Genomic_DNA"/>
</dbReference>
<evidence type="ECO:0000313" key="2">
    <source>
        <dbReference type="EMBL" id="QJA84848.1"/>
    </source>
</evidence>
<accession>A0A6M3KU60</accession>
<dbReference type="PANTHER" id="PTHR33877">
    <property type="entry name" value="SLL1193 PROTEIN"/>
    <property type="match status" value="1"/>
</dbReference>
<proteinExistence type="predicted"/>
<keyword evidence="2" id="KW-0255">Endonuclease</keyword>
<dbReference type="GO" id="GO:0004519">
    <property type="term" value="F:endonuclease activity"/>
    <property type="evidence" value="ECO:0007669"/>
    <property type="project" value="UniProtKB-KW"/>
</dbReference>
<name>A0A6M3KU60_9ZZZZ</name>
<dbReference type="AlphaFoldDB" id="A0A6M3KU60"/>
<dbReference type="InterPro" id="IPR052892">
    <property type="entry name" value="NA-targeting_endonuclease"/>
</dbReference>
<dbReference type="InterPro" id="IPR003615">
    <property type="entry name" value="HNH_nuc"/>
</dbReference>
<keyword evidence="2" id="KW-0540">Nuclease</keyword>
<keyword evidence="2" id="KW-0378">Hydrolase</keyword>
<organism evidence="2">
    <name type="scientific">viral metagenome</name>
    <dbReference type="NCBI Taxonomy" id="1070528"/>
    <lineage>
        <taxon>unclassified sequences</taxon>
        <taxon>metagenomes</taxon>
        <taxon>organismal metagenomes</taxon>
    </lineage>
</organism>
<protein>
    <submittedName>
        <fullName evidence="2">Putative homing endonuclease</fullName>
    </submittedName>
</protein>
<dbReference type="Gene3D" id="1.10.30.50">
    <property type="match status" value="1"/>
</dbReference>
<dbReference type="SMART" id="SM00507">
    <property type="entry name" value="HNHc"/>
    <property type="match status" value="1"/>
</dbReference>
<dbReference type="Pfam" id="PF14279">
    <property type="entry name" value="HNH_5"/>
    <property type="match status" value="1"/>
</dbReference>
<dbReference type="CDD" id="cd00085">
    <property type="entry name" value="HNHc"/>
    <property type="match status" value="1"/>
</dbReference>
<gene>
    <name evidence="2" type="ORF">MM415B02340_0008</name>
</gene>